<protein>
    <submittedName>
        <fullName evidence="4">OSJNBa0016N04.16-like protein</fullName>
    </submittedName>
</protein>
<reference evidence="2 3" key="1">
    <citation type="submission" date="2018-11" db="EMBL/GenBank/DDBJ databases">
        <authorList>
            <consortium name="Pathogen Informatics"/>
        </authorList>
    </citation>
    <scope>NUCLEOTIDE SEQUENCE [LARGE SCALE GENOMIC DNA]</scope>
</reference>
<keyword evidence="3" id="KW-1185">Reference proteome</keyword>
<feature type="region of interest" description="Disordered" evidence="1">
    <location>
        <begin position="81"/>
        <end position="115"/>
    </location>
</feature>
<feature type="compositionally biased region" description="Basic and acidic residues" evidence="1">
    <location>
        <begin position="27"/>
        <end position="50"/>
    </location>
</feature>
<evidence type="ECO:0000313" key="2">
    <source>
        <dbReference type="EMBL" id="VDO93103.1"/>
    </source>
</evidence>
<feature type="region of interest" description="Disordered" evidence="1">
    <location>
        <begin position="1"/>
        <end position="59"/>
    </location>
</feature>
<evidence type="ECO:0000313" key="3">
    <source>
        <dbReference type="Proteomes" id="UP000050761"/>
    </source>
</evidence>
<dbReference type="WBParaSite" id="HPBE_0001266501-mRNA-1">
    <property type="protein sequence ID" value="HPBE_0001266501-mRNA-1"/>
    <property type="gene ID" value="HPBE_0001266501"/>
</dbReference>
<dbReference type="AlphaFoldDB" id="A0A183FW82"/>
<accession>A0A3P8ANR2</accession>
<sequence length="160" mass="17567">MVDADATSDKMESGNGTGPYGNDDDEKVSGHNSSDEESGHVTTDEKKWPEATDEEMMPRAATITTMAARLAAGVSGRIATVAPSSRRRPSSSTTIATSPALRRRGSLAVEAPPAPRRWHDWQRSLSKAERNWDGGCARERLMLQRRACATMEHEEKRKND</sequence>
<feature type="compositionally biased region" description="Low complexity" evidence="1">
    <location>
        <begin position="90"/>
        <end position="100"/>
    </location>
</feature>
<name>A0A183FW82_HELPZ</name>
<proteinExistence type="predicted"/>
<evidence type="ECO:0000313" key="4">
    <source>
        <dbReference type="WBParaSite" id="HPBE_0001266501-mRNA-1"/>
    </source>
</evidence>
<reference evidence="4" key="2">
    <citation type="submission" date="2019-09" db="UniProtKB">
        <authorList>
            <consortium name="WormBaseParasite"/>
        </authorList>
    </citation>
    <scope>IDENTIFICATION</scope>
</reference>
<dbReference type="Proteomes" id="UP000050761">
    <property type="component" value="Unassembled WGS sequence"/>
</dbReference>
<accession>A0A183FW82</accession>
<dbReference type="EMBL" id="UZAH01027588">
    <property type="protein sequence ID" value="VDO93103.1"/>
    <property type="molecule type" value="Genomic_DNA"/>
</dbReference>
<organism evidence="3 4">
    <name type="scientific">Heligmosomoides polygyrus</name>
    <name type="common">Parasitic roundworm</name>
    <dbReference type="NCBI Taxonomy" id="6339"/>
    <lineage>
        <taxon>Eukaryota</taxon>
        <taxon>Metazoa</taxon>
        <taxon>Ecdysozoa</taxon>
        <taxon>Nematoda</taxon>
        <taxon>Chromadorea</taxon>
        <taxon>Rhabditida</taxon>
        <taxon>Rhabditina</taxon>
        <taxon>Rhabditomorpha</taxon>
        <taxon>Strongyloidea</taxon>
        <taxon>Heligmosomidae</taxon>
        <taxon>Heligmosomoides</taxon>
    </lineage>
</organism>
<gene>
    <name evidence="2" type="ORF">HPBE_LOCUS12666</name>
</gene>
<evidence type="ECO:0000256" key="1">
    <source>
        <dbReference type="SAM" id="MobiDB-lite"/>
    </source>
</evidence>